<evidence type="ECO:0000313" key="1">
    <source>
        <dbReference type="EMBL" id="WFM83403.1"/>
    </source>
</evidence>
<reference evidence="1 2" key="1">
    <citation type="submission" date="2023-03" db="EMBL/GenBank/DDBJ databases">
        <title>Complete genome of Arcanobacterium canis strain DSM 25104 isolated in 2010 from a canine otitis externa in Germany.</title>
        <authorList>
            <person name="Borowiak M."/>
            <person name="Kreitlow A."/>
            <person name="Malorny B."/>
            <person name="Laemmler C."/>
            <person name="Prenger-Berninghoff E."/>
            <person name="Ploetz M."/>
            <person name="Abdulmawjood A."/>
        </authorList>
    </citation>
    <scope>NUCLEOTIDE SEQUENCE [LARGE SCALE GENOMIC DNA]</scope>
    <source>
        <strain evidence="1 2">DSM 25104</strain>
    </source>
</reference>
<gene>
    <name evidence="1" type="ORF">P7079_00020</name>
</gene>
<accession>A0ABY8FY65</accession>
<dbReference type="InterPro" id="IPR007922">
    <property type="entry name" value="DciA-like"/>
</dbReference>
<sequence length="194" mass="21299">MSDARRAARKAAAEKYGDTLPLQLLARARKMMSDRGYRPKGRAAVEVVKEQPEKLGEDVFVPVPGQDVGSGAHKSWRDPHPLSELVKALVRDRGWGTRLEVADVGARWPQIVGETVAANAIFESFEGGVLTIRARTVGWETQLRALLGHLDARLAKELGEGVVKEIVIGSPNTRPNWNAGGWRVKGRGVRDTYD</sequence>
<dbReference type="Pfam" id="PF05258">
    <property type="entry name" value="DciA"/>
    <property type="match status" value="1"/>
</dbReference>
<dbReference type="PANTHER" id="PTHR36456:SF1">
    <property type="entry name" value="UPF0232 PROTEIN SCO3875"/>
    <property type="match status" value="1"/>
</dbReference>
<dbReference type="EMBL" id="CP121208">
    <property type="protein sequence ID" value="WFM83403.1"/>
    <property type="molecule type" value="Genomic_DNA"/>
</dbReference>
<dbReference type="RefSeq" id="WP_278012798.1">
    <property type="nucleotide sequence ID" value="NZ_CP121208.1"/>
</dbReference>
<dbReference type="Proteomes" id="UP001215216">
    <property type="component" value="Chromosome"/>
</dbReference>
<keyword evidence="2" id="KW-1185">Reference proteome</keyword>
<organism evidence="1 2">
    <name type="scientific">Arcanobacterium canis</name>
    <dbReference type="NCBI Taxonomy" id="999183"/>
    <lineage>
        <taxon>Bacteria</taxon>
        <taxon>Bacillati</taxon>
        <taxon>Actinomycetota</taxon>
        <taxon>Actinomycetes</taxon>
        <taxon>Actinomycetales</taxon>
        <taxon>Actinomycetaceae</taxon>
        <taxon>Arcanobacterium</taxon>
    </lineage>
</organism>
<proteinExistence type="predicted"/>
<evidence type="ECO:0000313" key="2">
    <source>
        <dbReference type="Proteomes" id="UP001215216"/>
    </source>
</evidence>
<protein>
    <submittedName>
        <fullName evidence="1">DciA family protein</fullName>
    </submittedName>
</protein>
<dbReference type="PANTHER" id="PTHR36456">
    <property type="entry name" value="UPF0232 PROTEIN SCO3875"/>
    <property type="match status" value="1"/>
</dbReference>
<name>A0ABY8FY65_9ACTO</name>